<proteinExistence type="predicted"/>
<dbReference type="AlphaFoldDB" id="A0A1I7XSH7"/>
<dbReference type="WBParaSite" id="Hba_20774">
    <property type="protein sequence ID" value="Hba_20774"/>
    <property type="gene ID" value="Hba_20774"/>
</dbReference>
<accession>A0A1I7XSH7</accession>
<sequence length="268" mass="30727">MMSGPHHSGSFSVAMRVDIVVPQASVHITLSSSALASWQIVRTSTVDDMQALNKVLLDLGETISVASTKMWTSSDNSYTDKQDNYFSLIPAKREAVWRKCGLRRPLFVFRQSISVEKIIDHVVEKRLRTDWQFRGAIYRGLVDYESDVSYIQSGICRLIVLCVCEIQLLLVNNAWRNDFFLFRFECDWKLNTGLVSCSSCTVLKKINHQEAYKPHMWYPYSRFPVEESDATYFIHNYPMFTGKNLDRLGTPSGGMELICDEFTNNSES</sequence>
<keyword evidence="1" id="KW-1185">Reference proteome</keyword>
<dbReference type="Proteomes" id="UP000095283">
    <property type="component" value="Unplaced"/>
</dbReference>
<evidence type="ECO:0000313" key="2">
    <source>
        <dbReference type="WBParaSite" id="Hba_20774"/>
    </source>
</evidence>
<evidence type="ECO:0000313" key="1">
    <source>
        <dbReference type="Proteomes" id="UP000095283"/>
    </source>
</evidence>
<protein>
    <submittedName>
        <fullName evidence="2">START domain-containing protein</fullName>
    </submittedName>
</protein>
<reference evidence="2" key="1">
    <citation type="submission" date="2016-11" db="UniProtKB">
        <authorList>
            <consortium name="WormBaseParasite"/>
        </authorList>
    </citation>
    <scope>IDENTIFICATION</scope>
</reference>
<name>A0A1I7XSH7_HETBA</name>
<organism evidence="1 2">
    <name type="scientific">Heterorhabditis bacteriophora</name>
    <name type="common">Entomopathogenic nematode worm</name>
    <dbReference type="NCBI Taxonomy" id="37862"/>
    <lineage>
        <taxon>Eukaryota</taxon>
        <taxon>Metazoa</taxon>
        <taxon>Ecdysozoa</taxon>
        <taxon>Nematoda</taxon>
        <taxon>Chromadorea</taxon>
        <taxon>Rhabditida</taxon>
        <taxon>Rhabditina</taxon>
        <taxon>Rhabditomorpha</taxon>
        <taxon>Strongyloidea</taxon>
        <taxon>Heterorhabditidae</taxon>
        <taxon>Heterorhabditis</taxon>
    </lineage>
</organism>